<organism evidence="1 2">
    <name type="scientific">Pelomonas dachongensis</name>
    <dbReference type="NCBI Taxonomy" id="3299029"/>
    <lineage>
        <taxon>Bacteria</taxon>
        <taxon>Pseudomonadati</taxon>
        <taxon>Pseudomonadota</taxon>
        <taxon>Betaproteobacteria</taxon>
        <taxon>Burkholderiales</taxon>
        <taxon>Sphaerotilaceae</taxon>
        <taxon>Roseateles</taxon>
    </lineage>
</organism>
<dbReference type="PANTHER" id="PTHR34309">
    <property type="entry name" value="SLR1406 PROTEIN"/>
    <property type="match status" value="1"/>
</dbReference>
<evidence type="ECO:0000313" key="2">
    <source>
        <dbReference type="Proteomes" id="UP001606300"/>
    </source>
</evidence>
<protein>
    <submittedName>
        <fullName evidence="1">Heme-binding protein</fullName>
    </submittedName>
</protein>
<dbReference type="EMBL" id="JBIGHY010000008">
    <property type="protein sequence ID" value="MFG6416151.1"/>
    <property type="molecule type" value="Genomic_DNA"/>
</dbReference>
<dbReference type="PANTHER" id="PTHR34309:SF1">
    <property type="entry name" value="PROTEIN GLCG"/>
    <property type="match status" value="1"/>
</dbReference>
<dbReference type="Gene3D" id="3.30.450.150">
    <property type="entry name" value="Haem-degrading domain"/>
    <property type="match status" value="1"/>
</dbReference>
<dbReference type="Proteomes" id="UP001606300">
    <property type="component" value="Unassembled WGS sequence"/>
</dbReference>
<dbReference type="InterPro" id="IPR038084">
    <property type="entry name" value="PduO/GlcC-like_sf"/>
</dbReference>
<dbReference type="InterPro" id="IPR052517">
    <property type="entry name" value="GlcG_carb_metab_protein"/>
</dbReference>
<gene>
    <name evidence="1" type="ORF">ACG02S_19850</name>
</gene>
<keyword evidence="2" id="KW-1185">Reference proteome</keyword>
<proteinExistence type="predicted"/>
<sequence>MISKPALTKDDAILILNAAEAEAVRNGWKVSLAVCDEGGHLLAFVRLPGANIASTEIAQAKARTATLLKRETKGVEEMINQGRPAFLSAPSIDGLLEGGVPVLVGEHCLGGVGVSGVLAAQDAQVAKIGLAALQVA</sequence>
<dbReference type="RefSeq" id="WP_394472220.1">
    <property type="nucleotide sequence ID" value="NZ_JBIGHY010000008.1"/>
</dbReference>
<comment type="caution">
    <text evidence="1">The sequence shown here is derived from an EMBL/GenBank/DDBJ whole genome shotgun (WGS) entry which is preliminary data.</text>
</comment>
<dbReference type="InterPro" id="IPR005624">
    <property type="entry name" value="PduO/GlcC-like"/>
</dbReference>
<accession>A0ABW7ERR9</accession>
<evidence type="ECO:0000313" key="1">
    <source>
        <dbReference type="EMBL" id="MFG6416151.1"/>
    </source>
</evidence>
<reference evidence="1 2" key="1">
    <citation type="submission" date="2024-09" db="EMBL/GenBank/DDBJ databases">
        <title>Novel species of the genus Pelomonas and Roseateles isolated from streams.</title>
        <authorList>
            <person name="Lu H."/>
        </authorList>
    </citation>
    <scope>NUCLEOTIDE SEQUENCE [LARGE SCALE GENOMIC DNA]</scope>
    <source>
        <strain evidence="1 2">DC23W</strain>
    </source>
</reference>
<dbReference type="Pfam" id="PF03928">
    <property type="entry name" value="HbpS-like"/>
    <property type="match status" value="1"/>
</dbReference>
<name>A0ABW7ERR9_9BURK</name>
<dbReference type="SUPFAM" id="SSF143744">
    <property type="entry name" value="GlcG-like"/>
    <property type="match status" value="1"/>
</dbReference>